<feature type="non-terminal residue" evidence="1">
    <location>
        <position position="107"/>
    </location>
</feature>
<dbReference type="EMBL" id="MU277263">
    <property type="protein sequence ID" value="KAI0056497.1"/>
    <property type="molecule type" value="Genomic_DNA"/>
</dbReference>
<organism evidence="1 2">
    <name type="scientific">Artomyces pyxidatus</name>
    <dbReference type="NCBI Taxonomy" id="48021"/>
    <lineage>
        <taxon>Eukaryota</taxon>
        <taxon>Fungi</taxon>
        <taxon>Dikarya</taxon>
        <taxon>Basidiomycota</taxon>
        <taxon>Agaricomycotina</taxon>
        <taxon>Agaricomycetes</taxon>
        <taxon>Russulales</taxon>
        <taxon>Auriscalpiaceae</taxon>
        <taxon>Artomyces</taxon>
    </lineage>
</organism>
<name>A0ACB8SJS6_9AGAM</name>
<accession>A0ACB8SJS6</accession>
<comment type="caution">
    <text evidence="1">The sequence shown here is derived from an EMBL/GenBank/DDBJ whole genome shotgun (WGS) entry which is preliminary data.</text>
</comment>
<sequence length="107" mass="12027">MGEDAQLAIADEIKTGSARSRNASAPIAVLFPELLARMFQFLAAEEPPISQRHGRGWIPLTTHICHYWRQIALNHSALWTDISFDLGMKWADTMIARAKAAPLSIRW</sequence>
<evidence type="ECO:0000313" key="1">
    <source>
        <dbReference type="EMBL" id="KAI0056497.1"/>
    </source>
</evidence>
<reference evidence="1" key="2">
    <citation type="journal article" date="2022" name="New Phytol.">
        <title>Evolutionary transition to the ectomycorrhizal habit in the genomes of a hyperdiverse lineage of mushroom-forming fungi.</title>
        <authorList>
            <person name="Looney B."/>
            <person name="Miyauchi S."/>
            <person name="Morin E."/>
            <person name="Drula E."/>
            <person name="Courty P.E."/>
            <person name="Kohler A."/>
            <person name="Kuo A."/>
            <person name="LaButti K."/>
            <person name="Pangilinan J."/>
            <person name="Lipzen A."/>
            <person name="Riley R."/>
            <person name="Andreopoulos W."/>
            <person name="He G."/>
            <person name="Johnson J."/>
            <person name="Nolan M."/>
            <person name="Tritt A."/>
            <person name="Barry K.W."/>
            <person name="Grigoriev I.V."/>
            <person name="Nagy L.G."/>
            <person name="Hibbett D."/>
            <person name="Henrissat B."/>
            <person name="Matheny P.B."/>
            <person name="Labbe J."/>
            <person name="Martin F.M."/>
        </authorList>
    </citation>
    <scope>NUCLEOTIDE SEQUENCE</scope>
    <source>
        <strain evidence="1">HHB10654</strain>
    </source>
</reference>
<protein>
    <submittedName>
        <fullName evidence="1">Uncharacterized protein</fullName>
    </submittedName>
</protein>
<dbReference type="Proteomes" id="UP000814140">
    <property type="component" value="Unassembled WGS sequence"/>
</dbReference>
<keyword evidence="2" id="KW-1185">Reference proteome</keyword>
<proteinExistence type="predicted"/>
<reference evidence="1" key="1">
    <citation type="submission" date="2021-03" db="EMBL/GenBank/DDBJ databases">
        <authorList>
            <consortium name="DOE Joint Genome Institute"/>
            <person name="Ahrendt S."/>
            <person name="Looney B.P."/>
            <person name="Miyauchi S."/>
            <person name="Morin E."/>
            <person name="Drula E."/>
            <person name="Courty P.E."/>
            <person name="Chicoki N."/>
            <person name="Fauchery L."/>
            <person name="Kohler A."/>
            <person name="Kuo A."/>
            <person name="Labutti K."/>
            <person name="Pangilinan J."/>
            <person name="Lipzen A."/>
            <person name="Riley R."/>
            <person name="Andreopoulos W."/>
            <person name="He G."/>
            <person name="Johnson J."/>
            <person name="Barry K.W."/>
            <person name="Grigoriev I.V."/>
            <person name="Nagy L."/>
            <person name="Hibbett D."/>
            <person name="Henrissat B."/>
            <person name="Matheny P.B."/>
            <person name="Labbe J."/>
            <person name="Martin F."/>
        </authorList>
    </citation>
    <scope>NUCLEOTIDE SEQUENCE</scope>
    <source>
        <strain evidence="1">HHB10654</strain>
    </source>
</reference>
<gene>
    <name evidence="1" type="ORF">BV25DRAFT_1813901</name>
</gene>
<evidence type="ECO:0000313" key="2">
    <source>
        <dbReference type="Proteomes" id="UP000814140"/>
    </source>
</evidence>